<protein>
    <submittedName>
        <fullName evidence="2">Uncharacterized protein</fullName>
    </submittedName>
</protein>
<sequence>LHRKRMTMSRKHHLKSVMLQIAAGWIEQEKKDIIEAKKAYMAEACPSPSLSGDQAGLMVSGLHALIDKVDEERYDLVTKIGKGDKEVHVSGIGFVIDYSISFNMSASSGV</sequence>
<dbReference type="Proteomes" id="UP000261360">
    <property type="component" value="Unplaced"/>
</dbReference>
<reference evidence="2" key="2">
    <citation type="submission" date="2025-09" db="UniProtKB">
        <authorList>
            <consortium name="Ensembl"/>
        </authorList>
    </citation>
    <scope>IDENTIFICATION</scope>
</reference>
<dbReference type="InterPro" id="IPR038077">
    <property type="entry name" value="Troponin_sf"/>
</dbReference>
<dbReference type="GO" id="GO:0005861">
    <property type="term" value="C:troponin complex"/>
    <property type="evidence" value="ECO:0007669"/>
    <property type="project" value="InterPro"/>
</dbReference>
<dbReference type="Pfam" id="PF00992">
    <property type="entry name" value="Troponin"/>
    <property type="match status" value="1"/>
</dbReference>
<dbReference type="InterPro" id="IPR001978">
    <property type="entry name" value="Troponin"/>
</dbReference>
<evidence type="ECO:0000313" key="2">
    <source>
        <dbReference type="Ensembl" id="ENSSLDP00000012699.1"/>
    </source>
</evidence>
<dbReference type="Ensembl" id="ENSSLDT00000013160.1">
    <property type="protein sequence ID" value="ENSSLDP00000012699.1"/>
    <property type="gene ID" value="ENSSLDG00000010097.1"/>
</dbReference>
<accession>A0A3B4X4Y7</accession>
<keyword evidence="1" id="KW-0514">Muscle protein</keyword>
<proteinExistence type="predicted"/>
<dbReference type="Gene3D" id="1.20.5.350">
    <property type="match status" value="1"/>
</dbReference>
<dbReference type="AlphaFoldDB" id="A0A3B4X4Y7"/>
<keyword evidence="3" id="KW-1185">Reference proteome</keyword>
<name>A0A3B4X4Y7_SERLL</name>
<reference evidence="2" key="1">
    <citation type="submission" date="2025-08" db="UniProtKB">
        <authorList>
            <consortium name="Ensembl"/>
        </authorList>
    </citation>
    <scope>IDENTIFICATION</scope>
</reference>
<evidence type="ECO:0000313" key="3">
    <source>
        <dbReference type="Proteomes" id="UP000261360"/>
    </source>
</evidence>
<dbReference type="SUPFAM" id="SSF90250">
    <property type="entry name" value="Troponin coil-coiled subunits"/>
    <property type="match status" value="1"/>
</dbReference>
<evidence type="ECO:0000256" key="1">
    <source>
        <dbReference type="ARBA" id="ARBA00023179"/>
    </source>
</evidence>
<organism evidence="2 3">
    <name type="scientific">Seriola lalandi dorsalis</name>
    <dbReference type="NCBI Taxonomy" id="1841481"/>
    <lineage>
        <taxon>Eukaryota</taxon>
        <taxon>Metazoa</taxon>
        <taxon>Chordata</taxon>
        <taxon>Craniata</taxon>
        <taxon>Vertebrata</taxon>
        <taxon>Euteleostomi</taxon>
        <taxon>Actinopterygii</taxon>
        <taxon>Neopterygii</taxon>
        <taxon>Teleostei</taxon>
        <taxon>Neoteleostei</taxon>
        <taxon>Acanthomorphata</taxon>
        <taxon>Carangaria</taxon>
        <taxon>Carangiformes</taxon>
        <taxon>Carangidae</taxon>
        <taxon>Seriola</taxon>
    </lineage>
</organism>
<dbReference type="GeneTree" id="ENSGT00940000178760"/>
<dbReference type="STRING" id="1841481.ENSSLDP00000012699"/>